<dbReference type="KEGG" id="ohi:H8790_00165"/>
<evidence type="ECO:0000313" key="4">
    <source>
        <dbReference type="Proteomes" id="UP000515960"/>
    </source>
</evidence>
<dbReference type="AlphaFoldDB" id="A0A7G9B4N0"/>
<dbReference type="InterPro" id="IPR018657">
    <property type="entry name" value="LarA-like_N"/>
</dbReference>
<dbReference type="InterPro" id="IPR048520">
    <property type="entry name" value="LarA_C"/>
</dbReference>
<dbReference type="Gene3D" id="3.90.226.30">
    <property type="match status" value="1"/>
</dbReference>
<dbReference type="Pfam" id="PF09861">
    <property type="entry name" value="Lar_N"/>
    <property type="match status" value="1"/>
</dbReference>
<dbReference type="Pfam" id="PF21113">
    <property type="entry name" value="LarA_C"/>
    <property type="match status" value="1"/>
</dbReference>
<feature type="domain" description="LarA-like N-terminal" evidence="1">
    <location>
        <begin position="8"/>
        <end position="204"/>
    </location>
</feature>
<dbReference type="NCBIfam" id="NF033504">
    <property type="entry name" value="Ni_dep_LarA"/>
    <property type="match status" value="1"/>
</dbReference>
<gene>
    <name evidence="3" type="primary">larA</name>
    <name evidence="3" type="ORF">H8790_00165</name>
</gene>
<dbReference type="Gene3D" id="3.40.50.11440">
    <property type="match status" value="1"/>
</dbReference>
<dbReference type="GO" id="GO:0050043">
    <property type="term" value="F:lactate racemase activity"/>
    <property type="evidence" value="ECO:0007669"/>
    <property type="project" value="InterPro"/>
</dbReference>
<protein>
    <submittedName>
        <fullName evidence="3">Nickel-dependent lactate racemase</fullName>
    </submittedName>
</protein>
<feature type="domain" description="Lactate racemase C-terminal" evidence="2">
    <location>
        <begin position="269"/>
        <end position="409"/>
    </location>
</feature>
<sequence length="419" mass="45199">MYLEFKIGTSRQGVEVDEKNLMGVLEPNKLPPGPCGEEAVKNALAAPIGARPLRQIVHKGETVAIVTSDITRPMPTHAVMPALLDELYAGGVAPEDITLVFALGSHRGHSEEEKRHLAGERAWAEIHCVDLDAADCVDIGTTSRGTPVDIDRRVARADRRICLGNIEYHYFAGYSGGAKAIMPGVSTRAAIQANHSAMVLPEARAGRLEGNPVREDIEEAASMVGVDFILNVVLDPRKQILRAFAGDVTAAHRAGCAFLDTLYQKKIPQKADIVLVSQGGAPKDLNLYQTQKALDNAAQAVRDGGVIVLIGSCKEGLGEETFAQWMESAPTARSLIERIQKEFRLGGHKAAAIAMVLEKAEVYLVSELEDQQVEQLFLKPFHTVAEAYRAALARCGTEAAVLAMPYGGSTLPRVEKPLL</sequence>
<name>A0A7G9B4N0_9FIRM</name>
<evidence type="ECO:0000259" key="2">
    <source>
        <dbReference type="Pfam" id="PF21113"/>
    </source>
</evidence>
<dbReference type="InterPro" id="IPR048068">
    <property type="entry name" value="LarA-like"/>
</dbReference>
<reference evidence="3 4" key="1">
    <citation type="submission" date="2020-08" db="EMBL/GenBank/DDBJ databases">
        <authorList>
            <person name="Liu C."/>
            <person name="Sun Q."/>
        </authorList>
    </citation>
    <scope>NUCLEOTIDE SEQUENCE [LARGE SCALE GENOMIC DNA]</scope>
    <source>
        <strain evidence="3 4">NSJ-62</strain>
    </source>
</reference>
<keyword evidence="4" id="KW-1185">Reference proteome</keyword>
<organism evidence="3 4">
    <name type="scientific">Oscillibacter hominis</name>
    <dbReference type="NCBI Taxonomy" id="2763056"/>
    <lineage>
        <taxon>Bacteria</taxon>
        <taxon>Bacillati</taxon>
        <taxon>Bacillota</taxon>
        <taxon>Clostridia</taxon>
        <taxon>Eubacteriales</taxon>
        <taxon>Oscillospiraceae</taxon>
        <taxon>Oscillibacter</taxon>
    </lineage>
</organism>
<dbReference type="PANTHER" id="PTHR33171:SF17">
    <property type="entry name" value="LARA-LIKE N-TERMINAL DOMAIN-CONTAINING PROTEIN"/>
    <property type="match status" value="1"/>
</dbReference>
<dbReference type="Proteomes" id="UP000515960">
    <property type="component" value="Chromosome"/>
</dbReference>
<accession>A0A7G9B4N0</accession>
<proteinExistence type="predicted"/>
<dbReference type="InterPro" id="IPR047926">
    <property type="entry name" value="Ni_dep_LarA"/>
</dbReference>
<dbReference type="RefSeq" id="WP_187333112.1">
    <property type="nucleotide sequence ID" value="NZ_CP060490.1"/>
</dbReference>
<dbReference type="PANTHER" id="PTHR33171">
    <property type="entry name" value="LAR_N DOMAIN-CONTAINING PROTEIN"/>
    <property type="match status" value="1"/>
</dbReference>
<evidence type="ECO:0000259" key="1">
    <source>
        <dbReference type="Pfam" id="PF09861"/>
    </source>
</evidence>
<dbReference type="InterPro" id="IPR043166">
    <property type="entry name" value="LarA-like_C"/>
</dbReference>
<evidence type="ECO:0000313" key="3">
    <source>
        <dbReference type="EMBL" id="QNL44511.1"/>
    </source>
</evidence>
<dbReference type="EMBL" id="CP060490">
    <property type="protein sequence ID" value="QNL44511.1"/>
    <property type="molecule type" value="Genomic_DNA"/>
</dbReference>